<evidence type="ECO:0000256" key="6">
    <source>
        <dbReference type="ARBA" id="ARBA00022692"/>
    </source>
</evidence>
<dbReference type="Proteomes" id="UP000252357">
    <property type="component" value="Unassembled WGS sequence"/>
</dbReference>
<dbReference type="SUPFAM" id="SSF54523">
    <property type="entry name" value="Pili subunits"/>
    <property type="match status" value="1"/>
</dbReference>
<dbReference type="InterPro" id="IPR022346">
    <property type="entry name" value="T2SS_GspH"/>
</dbReference>
<evidence type="ECO:0000256" key="8">
    <source>
        <dbReference type="ARBA" id="ARBA00023136"/>
    </source>
</evidence>
<evidence type="ECO:0000256" key="10">
    <source>
        <dbReference type="ARBA" id="ARBA00030775"/>
    </source>
</evidence>
<comment type="caution">
    <text evidence="13">The sequence shown here is derived from an EMBL/GenBank/DDBJ whole genome shotgun (WGS) entry which is preliminary data.</text>
</comment>
<dbReference type="RefSeq" id="WP_114402867.1">
    <property type="nucleotide sequence ID" value="NZ_QPGB01000003.1"/>
</dbReference>
<reference evidence="13 14" key="1">
    <citation type="journal article" date="2018" name="Int. J. Syst. Evol. Microbiol.">
        <title>Parvibium lacunae gen. nov., sp. nov., a new member of the family Alcaligenaceae isolated from a freshwater pond.</title>
        <authorList>
            <person name="Chen W.M."/>
            <person name="Xie P.B."/>
            <person name="Hsu M.Y."/>
            <person name="Sheu S.Y."/>
        </authorList>
    </citation>
    <scope>NUCLEOTIDE SEQUENCE [LARGE SCALE GENOMIC DNA]</scope>
    <source>
        <strain evidence="13 14">KMB9</strain>
    </source>
</reference>
<keyword evidence="6 11" id="KW-0812">Transmembrane</keyword>
<proteinExistence type="inferred from homology"/>
<keyword evidence="8 11" id="KW-0472">Membrane</keyword>
<dbReference type="Gene3D" id="3.30.700.10">
    <property type="entry name" value="Glycoprotein, Type 4 Pilin"/>
    <property type="match status" value="1"/>
</dbReference>
<evidence type="ECO:0000313" key="13">
    <source>
        <dbReference type="EMBL" id="RCS57386.1"/>
    </source>
</evidence>
<name>A0A368L1D8_9BURK</name>
<protein>
    <recommendedName>
        <fullName evidence="2">Type II secretion system protein H</fullName>
    </recommendedName>
    <alternativeName>
        <fullName evidence="10">General secretion pathway protein H</fullName>
    </alternativeName>
</protein>
<accession>A0A368L1D8</accession>
<dbReference type="AlphaFoldDB" id="A0A368L1D8"/>
<organism evidence="13 14">
    <name type="scientific">Parvibium lacunae</name>
    <dbReference type="NCBI Taxonomy" id="1888893"/>
    <lineage>
        <taxon>Bacteria</taxon>
        <taxon>Pseudomonadati</taxon>
        <taxon>Pseudomonadota</taxon>
        <taxon>Betaproteobacteria</taxon>
        <taxon>Burkholderiales</taxon>
        <taxon>Alcaligenaceae</taxon>
        <taxon>Parvibium</taxon>
    </lineage>
</organism>
<feature type="transmembrane region" description="Helical" evidence="11">
    <location>
        <begin position="21"/>
        <end position="44"/>
    </location>
</feature>
<comment type="subcellular location">
    <subcellularLocation>
        <location evidence="1">Cell inner membrane</location>
        <topology evidence="1">Single-pass membrane protein</topology>
    </subcellularLocation>
</comment>
<dbReference type="PROSITE" id="PS00409">
    <property type="entry name" value="PROKAR_NTER_METHYL"/>
    <property type="match status" value="1"/>
</dbReference>
<dbReference type="InterPro" id="IPR045584">
    <property type="entry name" value="Pilin-like"/>
</dbReference>
<gene>
    <name evidence="13" type="ORF">DU000_07935</name>
</gene>
<evidence type="ECO:0000256" key="4">
    <source>
        <dbReference type="ARBA" id="ARBA00022481"/>
    </source>
</evidence>
<keyword evidence="7 11" id="KW-1133">Transmembrane helix</keyword>
<evidence type="ECO:0000256" key="3">
    <source>
        <dbReference type="ARBA" id="ARBA00022475"/>
    </source>
</evidence>
<evidence type="ECO:0000256" key="5">
    <source>
        <dbReference type="ARBA" id="ARBA00022519"/>
    </source>
</evidence>
<evidence type="ECO:0000259" key="12">
    <source>
        <dbReference type="Pfam" id="PF12019"/>
    </source>
</evidence>
<dbReference type="EMBL" id="QPGB01000003">
    <property type="protein sequence ID" value="RCS57386.1"/>
    <property type="molecule type" value="Genomic_DNA"/>
</dbReference>
<dbReference type="GO" id="GO:0005886">
    <property type="term" value="C:plasma membrane"/>
    <property type="evidence" value="ECO:0007669"/>
    <property type="project" value="UniProtKB-SubCell"/>
</dbReference>
<evidence type="ECO:0000256" key="11">
    <source>
        <dbReference type="SAM" id="Phobius"/>
    </source>
</evidence>
<evidence type="ECO:0000256" key="7">
    <source>
        <dbReference type="ARBA" id="ARBA00022989"/>
    </source>
</evidence>
<feature type="domain" description="General secretion pathway GspH" evidence="12">
    <location>
        <begin position="58"/>
        <end position="171"/>
    </location>
</feature>
<evidence type="ECO:0000313" key="14">
    <source>
        <dbReference type="Proteomes" id="UP000252357"/>
    </source>
</evidence>
<dbReference type="NCBIfam" id="TIGR02532">
    <property type="entry name" value="IV_pilin_GFxxxE"/>
    <property type="match status" value="1"/>
</dbReference>
<evidence type="ECO:0000256" key="1">
    <source>
        <dbReference type="ARBA" id="ARBA00004377"/>
    </source>
</evidence>
<evidence type="ECO:0000256" key="2">
    <source>
        <dbReference type="ARBA" id="ARBA00021549"/>
    </source>
</evidence>
<keyword evidence="14" id="KW-1185">Reference proteome</keyword>
<dbReference type="Pfam" id="PF12019">
    <property type="entry name" value="GspH"/>
    <property type="match status" value="1"/>
</dbReference>
<dbReference type="GO" id="GO:0015628">
    <property type="term" value="P:protein secretion by the type II secretion system"/>
    <property type="evidence" value="ECO:0007669"/>
    <property type="project" value="InterPro"/>
</dbReference>
<keyword evidence="4" id="KW-0488">Methylation</keyword>
<keyword evidence="5" id="KW-0997">Cell inner membrane</keyword>
<dbReference type="InterPro" id="IPR012902">
    <property type="entry name" value="N_methyl_site"/>
</dbReference>
<dbReference type="GO" id="GO:0015627">
    <property type="term" value="C:type II protein secretion system complex"/>
    <property type="evidence" value="ECO:0007669"/>
    <property type="project" value="InterPro"/>
</dbReference>
<sequence length="207" mass="21987">MAKFLCSFRSTESRSSCGSGFTTVELLIVVAIIGLIAVFAAPALTDYVHNRLIRAAGEETLMALRLARSEAIKRRDRVTLTFTAGSPVTAVVNGNVACALNVVCNTLPYNITYDRRLTVATTNDRNLLTPAALANGLTAMGATTLSFDGLGRLWPNFDATLPGPASAIRIDIWMQGSPALNRVVLLISPNGSTRLCLPRASAVAFAC</sequence>
<comment type="similarity">
    <text evidence="9">Belongs to the GSP H family.</text>
</comment>
<evidence type="ECO:0000256" key="9">
    <source>
        <dbReference type="ARBA" id="ARBA00025772"/>
    </source>
</evidence>
<keyword evidence="3" id="KW-1003">Cell membrane</keyword>